<dbReference type="OrthoDB" id="418728at2"/>
<protein>
    <recommendedName>
        <fullName evidence="1">Metallo-beta-lactamase domain-containing protein</fullName>
    </recommendedName>
</protein>
<organism evidence="2 3">
    <name type="scientific">Flavobacterium sediminis</name>
    <dbReference type="NCBI Taxonomy" id="2201181"/>
    <lineage>
        <taxon>Bacteria</taxon>
        <taxon>Pseudomonadati</taxon>
        <taxon>Bacteroidota</taxon>
        <taxon>Flavobacteriia</taxon>
        <taxon>Flavobacteriales</taxon>
        <taxon>Flavobacteriaceae</taxon>
        <taxon>Flavobacterium</taxon>
    </lineage>
</organism>
<dbReference type="EMBL" id="CP029463">
    <property type="protein sequence ID" value="AWM13902.1"/>
    <property type="molecule type" value="Genomic_DNA"/>
</dbReference>
<evidence type="ECO:0000313" key="2">
    <source>
        <dbReference type="EMBL" id="AWM13902.1"/>
    </source>
</evidence>
<name>A0A2U8QUL1_9FLAO</name>
<dbReference type="AlphaFoldDB" id="A0A2U8QUL1"/>
<dbReference type="InterPro" id="IPR052159">
    <property type="entry name" value="Competence_DNA_uptake"/>
</dbReference>
<evidence type="ECO:0000313" key="3">
    <source>
        <dbReference type="Proteomes" id="UP000245429"/>
    </source>
</evidence>
<dbReference type="PANTHER" id="PTHR30619:SF1">
    <property type="entry name" value="RECOMBINATION PROTEIN 2"/>
    <property type="match status" value="1"/>
</dbReference>
<dbReference type="Pfam" id="PF00753">
    <property type="entry name" value="Lactamase_B"/>
    <property type="match status" value="1"/>
</dbReference>
<dbReference type="RefSeq" id="WP_109569269.1">
    <property type="nucleotide sequence ID" value="NZ_CP029463.1"/>
</dbReference>
<dbReference type="Gene3D" id="3.60.15.10">
    <property type="entry name" value="Ribonuclease Z/Hydroxyacylglutathione hydrolase-like"/>
    <property type="match status" value="1"/>
</dbReference>
<accession>A0A2U8QUL1</accession>
<proteinExistence type="predicted"/>
<dbReference type="InterPro" id="IPR001279">
    <property type="entry name" value="Metallo-B-lactamas"/>
</dbReference>
<dbReference type="InterPro" id="IPR036866">
    <property type="entry name" value="RibonucZ/Hydroxyglut_hydro"/>
</dbReference>
<feature type="domain" description="Metallo-beta-lactamase" evidence="1">
    <location>
        <begin position="14"/>
        <end position="99"/>
    </location>
</feature>
<evidence type="ECO:0000259" key="1">
    <source>
        <dbReference type="Pfam" id="PF00753"/>
    </source>
</evidence>
<dbReference type="KEGG" id="fse:DI487_08525"/>
<sequence length="347" mass="39923">MAIPVFKVLKAYHGDCILIKHVKENCEVNILIDGGTASTFDYSLKKELVNTKSIDLIILTHIDSDHIGGLIRFFKNSIIEKIEVKQIWVNFPDIIEVSGGEKISFNQAKTLEKLIKVKMPKTEILNYIHSGKDKINIEGFDINVVSPTKEILDDLYKNWPKIEKIEKAKDISETNVSKNNNTINRKALVELNKIPFNPDKSVQNDLINASSISIILDCPDLKLLLLADSRPEVIEEYLVKNYSEEKLKVDYVKVSHHGSKNNTSQKMLDYIDCDNYIISTNGGTAKHKHPSRETIARIVYNEKRNFNNKRYIYFNYPIEEIKKKSGVFINENDVKDGNWEYLNKNEF</sequence>
<dbReference type="PANTHER" id="PTHR30619">
    <property type="entry name" value="DNA INTERNALIZATION/COMPETENCE PROTEIN COMEC/REC2"/>
    <property type="match status" value="1"/>
</dbReference>
<gene>
    <name evidence="2" type="ORF">DI487_08525</name>
</gene>
<dbReference type="Proteomes" id="UP000245429">
    <property type="component" value="Chromosome"/>
</dbReference>
<dbReference type="SUPFAM" id="SSF56281">
    <property type="entry name" value="Metallo-hydrolase/oxidoreductase"/>
    <property type="match status" value="1"/>
</dbReference>
<keyword evidence="3" id="KW-1185">Reference proteome</keyword>
<reference evidence="2 3" key="1">
    <citation type="submission" date="2018-05" db="EMBL/GenBank/DDBJ databases">
        <title>Flavobacterium sp. MEBiC07310.</title>
        <authorList>
            <person name="Baek K."/>
        </authorList>
    </citation>
    <scope>NUCLEOTIDE SEQUENCE [LARGE SCALE GENOMIC DNA]</scope>
    <source>
        <strain evidence="2 3">MEBiC07310</strain>
    </source>
</reference>